<keyword evidence="2" id="KW-1185">Reference proteome</keyword>
<organism evidence="1 2">
    <name type="scientific">Corchorus capsularis</name>
    <name type="common">Jute</name>
    <dbReference type="NCBI Taxonomy" id="210143"/>
    <lineage>
        <taxon>Eukaryota</taxon>
        <taxon>Viridiplantae</taxon>
        <taxon>Streptophyta</taxon>
        <taxon>Embryophyta</taxon>
        <taxon>Tracheophyta</taxon>
        <taxon>Spermatophyta</taxon>
        <taxon>Magnoliopsida</taxon>
        <taxon>eudicotyledons</taxon>
        <taxon>Gunneridae</taxon>
        <taxon>Pentapetalae</taxon>
        <taxon>rosids</taxon>
        <taxon>malvids</taxon>
        <taxon>Malvales</taxon>
        <taxon>Malvaceae</taxon>
        <taxon>Grewioideae</taxon>
        <taxon>Apeibeae</taxon>
        <taxon>Corchorus</taxon>
    </lineage>
</organism>
<evidence type="ECO:0000313" key="1">
    <source>
        <dbReference type="EMBL" id="OMO95195.1"/>
    </source>
</evidence>
<evidence type="ECO:0000313" key="2">
    <source>
        <dbReference type="Proteomes" id="UP000188268"/>
    </source>
</evidence>
<reference evidence="1 2" key="1">
    <citation type="submission" date="2013-09" db="EMBL/GenBank/DDBJ databases">
        <title>Corchorus capsularis genome sequencing.</title>
        <authorList>
            <person name="Alam M."/>
            <person name="Haque M.S."/>
            <person name="Islam M.S."/>
            <person name="Emdad E.M."/>
            <person name="Islam M.M."/>
            <person name="Ahmed B."/>
            <person name="Halim A."/>
            <person name="Hossen Q.M.M."/>
            <person name="Hossain M.Z."/>
            <person name="Ahmed R."/>
            <person name="Khan M.M."/>
            <person name="Islam R."/>
            <person name="Rashid M.M."/>
            <person name="Khan S.A."/>
            <person name="Rahman M.S."/>
            <person name="Alam M."/>
        </authorList>
    </citation>
    <scope>NUCLEOTIDE SEQUENCE [LARGE SCALE GENOMIC DNA]</scope>
    <source>
        <strain evidence="2">cv. CVL-1</strain>
        <tissue evidence="1">Whole seedling</tissue>
    </source>
</reference>
<comment type="caution">
    <text evidence="1">The sequence shown here is derived from an EMBL/GenBank/DDBJ whole genome shotgun (WGS) entry which is preliminary data.</text>
</comment>
<sequence length="26" mass="3022">MEMLENAHSVPIYVRVRRAFDSSAEN</sequence>
<dbReference type="AlphaFoldDB" id="A0A1R3JK92"/>
<dbReference type="EMBL" id="AWWV01007699">
    <property type="protein sequence ID" value="OMO95195.1"/>
    <property type="molecule type" value="Genomic_DNA"/>
</dbReference>
<gene>
    <name evidence="1" type="ORF">CCACVL1_05499</name>
</gene>
<dbReference type="Proteomes" id="UP000188268">
    <property type="component" value="Unassembled WGS sequence"/>
</dbReference>
<name>A0A1R3JK92_COCAP</name>
<dbReference type="Gramene" id="OMO95195">
    <property type="protein sequence ID" value="OMO95195"/>
    <property type="gene ID" value="CCACVL1_05499"/>
</dbReference>
<accession>A0A1R3JK92</accession>
<proteinExistence type="predicted"/>
<protein>
    <submittedName>
        <fullName evidence="1">Uncharacterized protein</fullName>
    </submittedName>
</protein>